<gene>
    <name evidence="3" type="ORF">N788_06925</name>
</gene>
<dbReference type="PANTHER" id="PTHR46825:SF9">
    <property type="entry name" value="BETA-LACTAMASE-RELATED DOMAIN-CONTAINING PROTEIN"/>
    <property type="match status" value="1"/>
</dbReference>
<dbReference type="InterPro" id="IPR021860">
    <property type="entry name" value="Peptidase_S12_Pab87-rel_C"/>
</dbReference>
<name>A0A087MFW9_9GAMM</name>
<dbReference type="Pfam" id="PF11954">
    <property type="entry name" value="DUF3471"/>
    <property type="match status" value="1"/>
</dbReference>
<reference evidence="3 4" key="2">
    <citation type="journal article" date="2015" name="Stand. Genomic Sci.">
        <title>High quality draft genomic sequence of Arenimonas donghaensis DSM 18148(T).</title>
        <authorList>
            <person name="Chen F."/>
            <person name="Wang H."/>
            <person name="Cao Y."/>
            <person name="Li X."/>
            <person name="Wang G."/>
        </authorList>
    </citation>
    <scope>NUCLEOTIDE SEQUENCE [LARGE SCALE GENOMIC DNA]</scope>
    <source>
        <strain evidence="3 4">HO3-R19</strain>
    </source>
</reference>
<dbReference type="Gene3D" id="3.40.710.10">
    <property type="entry name" value="DD-peptidase/beta-lactamase superfamily"/>
    <property type="match status" value="1"/>
</dbReference>
<accession>A0A087MFW9</accession>
<dbReference type="Proteomes" id="UP000029085">
    <property type="component" value="Unassembled WGS sequence"/>
</dbReference>
<organism evidence="3 4">
    <name type="scientific">Arenimonas donghaensis DSM 18148 = HO3-R19</name>
    <dbReference type="NCBI Taxonomy" id="1121014"/>
    <lineage>
        <taxon>Bacteria</taxon>
        <taxon>Pseudomonadati</taxon>
        <taxon>Pseudomonadota</taxon>
        <taxon>Gammaproteobacteria</taxon>
        <taxon>Lysobacterales</taxon>
        <taxon>Lysobacteraceae</taxon>
        <taxon>Arenimonas</taxon>
    </lineage>
</organism>
<dbReference type="STRING" id="1121014.N788_06925"/>
<protein>
    <recommendedName>
        <fullName evidence="5">Beta-lactamase-related domain-containing protein</fullName>
    </recommendedName>
</protein>
<dbReference type="EMBL" id="AVCJ01000048">
    <property type="protein sequence ID" value="KFL35772.1"/>
    <property type="molecule type" value="Genomic_DNA"/>
</dbReference>
<evidence type="ECO:0000259" key="1">
    <source>
        <dbReference type="Pfam" id="PF00144"/>
    </source>
</evidence>
<dbReference type="InterPro" id="IPR012338">
    <property type="entry name" value="Beta-lactam/transpept-like"/>
</dbReference>
<dbReference type="SUPFAM" id="SSF56601">
    <property type="entry name" value="beta-lactamase/transpeptidase-like"/>
    <property type="match status" value="1"/>
</dbReference>
<evidence type="ECO:0000313" key="3">
    <source>
        <dbReference type="EMBL" id="KFL35772.1"/>
    </source>
</evidence>
<dbReference type="PATRIC" id="fig|1121014.3.peg.2288"/>
<feature type="domain" description="Peptidase S12 Pab87-related C-terminal" evidence="2">
    <location>
        <begin position="348"/>
        <end position="423"/>
    </location>
</feature>
<comment type="caution">
    <text evidence="3">The sequence shown here is derived from an EMBL/GenBank/DDBJ whole genome shotgun (WGS) entry which is preliminary data.</text>
</comment>
<feature type="domain" description="Beta-lactamase-related" evidence="1">
    <location>
        <begin position="6"/>
        <end position="331"/>
    </location>
</feature>
<keyword evidence="4" id="KW-1185">Reference proteome</keyword>
<evidence type="ECO:0000313" key="4">
    <source>
        <dbReference type="Proteomes" id="UP000029085"/>
    </source>
</evidence>
<dbReference type="Pfam" id="PF00144">
    <property type="entry name" value="Beta-lactamase"/>
    <property type="match status" value="1"/>
</dbReference>
<evidence type="ECO:0000259" key="2">
    <source>
        <dbReference type="Pfam" id="PF11954"/>
    </source>
</evidence>
<dbReference type="AlphaFoldDB" id="A0A087MFW9"/>
<reference evidence="4" key="1">
    <citation type="submission" date="2013-08" db="EMBL/GenBank/DDBJ databases">
        <title>Genome sequencing of Arenimonas donghaensis.</title>
        <authorList>
            <person name="Chen F."/>
            <person name="Wang G."/>
        </authorList>
    </citation>
    <scope>NUCLEOTIDE SEQUENCE [LARGE SCALE GENOMIC DNA]</scope>
    <source>
        <strain evidence="4">HO3-R19</strain>
    </source>
</reference>
<dbReference type="PANTHER" id="PTHR46825">
    <property type="entry name" value="D-ALANYL-D-ALANINE-CARBOXYPEPTIDASE/ENDOPEPTIDASE AMPH"/>
    <property type="match status" value="1"/>
</dbReference>
<dbReference type="InterPro" id="IPR001466">
    <property type="entry name" value="Beta-lactam-related"/>
</dbReference>
<sequence length="441" mass="47175">MQADDVDELMATMMAVHRIPGLQLAVVKNGKLVKSASYGVANLQDSVAVHDDTVFTINSMTKGFAGVAVMQLVEQGKVDLAGPIGDYVSDLPAPWRPITVQQLLSHTSGLPDIMGEAGYFIPIAGAEAAWQAVQLEPLEFPANTRFRYNQTNYLLIGKLIQNVAGQPFTDFIVENQLRKAAMPRTEAAGFAHFQGVVPGQARGYTYDITGDLSTVYSEFPPSLRLAAGMSSSATELAQWVMALQAGDVFAQPGSLELLWTPARLADGNTAGFSRFINGYAVGWQVVDRADHPAVALVGGNRAALLVYPEDDLAIVVLTNLMGASPETFIDAIAGHYIAGMESINGVAVAADVLAEYAGEYAFANFSITVTVQGQGLSLLASGEGQEAFPVFARSDNEFFAKVIDASFLFQRDDDGQVRGLLFRQGGNDMQATRVRPGRAGR</sequence>
<dbReference type="InterPro" id="IPR050491">
    <property type="entry name" value="AmpC-like"/>
</dbReference>
<proteinExistence type="predicted"/>
<evidence type="ECO:0008006" key="5">
    <source>
        <dbReference type="Google" id="ProtNLM"/>
    </source>
</evidence>